<dbReference type="PROSITE" id="PS50025">
    <property type="entry name" value="LAM_G_DOMAIN"/>
    <property type="match status" value="2"/>
</dbReference>
<dbReference type="Gene3D" id="2.60.120.200">
    <property type="match status" value="1"/>
</dbReference>
<dbReference type="InterPro" id="IPR050372">
    <property type="entry name" value="Neurexin-related_CASP"/>
</dbReference>
<dbReference type="PROSITE" id="PS01186">
    <property type="entry name" value="EGF_2"/>
    <property type="match status" value="1"/>
</dbReference>
<dbReference type="EMBL" id="AP028909">
    <property type="protein sequence ID" value="BES89589.1"/>
    <property type="molecule type" value="Genomic_DNA"/>
</dbReference>
<keyword evidence="1 2" id="KW-1015">Disulfide bond</keyword>
<keyword evidence="2" id="KW-0245">EGF-like domain</keyword>
<sequence length="337" mass="36560">MLPSHTPLFLGGTEDLSNLPSGAVAGLPVPFAGCVRRLWLNWRSLPLDSQFIINARNIHDCDGTACGGDVCLNGGSCWVSPDNKPVCTCSEHYSGDRCENVVSCDLVGCAHKGRCVTRGKTKSCTCPIGWTGNFCEQEVGHGAPHFGGNSYLVVDSKRAKREDNEDQWAPNALYAKPQGETAISYLFVNFSTAQPDGLLLWTSKSDDFLGIGVETGMVKIVWGKTAMDKNELVLPGTSVADGSWHTLTISYHNRAINFWADKAAPHTVFSNTSLLSDGVFYVGGFPNGQTVVDETSGSFHTLFNGCVQEIIFNDLNFIADFFKYDGENLGSCDLMYP</sequence>
<dbReference type="InterPro" id="IPR001791">
    <property type="entry name" value="Laminin_G"/>
</dbReference>
<reference evidence="5 6" key="1">
    <citation type="submission" date="2023-09" db="EMBL/GenBank/DDBJ databases">
        <title>Nesidiocoris tenuis whole genome shotgun sequence.</title>
        <authorList>
            <person name="Shibata T."/>
            <person name="Shimoda M."/>
            <person name="Kobayashi T."/>
            <person name="Uehara T."/>
        </authorList>
    </citation>
    <scope>NUCLEOTIDE SEQUENCE [LARGE SCALE GENOMIC DNA]</scope>
    <source>
        <strain evidence="5 6">Japan</strain>
    </source>
</reference>
<dbReference type="Pfam" id="PF02210">
    <property type="entry name" value="Laminin_G_2"/>
    <property type="match status" value="1"/>
</dbReference>
<accession>A0ABN7AB89</accession>
<evidence type="ECO:0000256" key="2">
    <source>
        <dbReference type="PROSITE-ProRule" id="PRU00076"/>
    </source>
</evidence>
<name>A0ABN7AB89_9HEMI</name>
<comment type="caution">
    <text evidence="2">Lacks conserved residue(s) required for the propagation of feature annotation.</text>
</comment>
<dbReference type="InterPro" id="IPR013320">
    <property type="entry name" value="ConA-like_dom_sf"/>
</dbReference>
<organism evidence="5 6">
    <name type="scientific">Nesidiocoris tenuis</name>
    <dbReference type="NCBI Taxonomy" id="355587"/>
    <lineage>
        <taxon>Eukaryota</taxon>
        <taxon>Metazoa</taxon>
        <taxon>Ecdysozoa</taxon>
        <taxon>Arthropoda</taxon>
        <taxon>Hexapoda</taxon>
        <taxon>Insecta</taxon>
        <taxon>Pterygota</taxon>
        <taxon>Neoptera</taxon>
        <taxon>Paraneoptera</taxon>
        <taxon>Hemiptera</taxon>
        <taxon>Heteroptera</taxon>
        <taxon>Panheteroptera</taxon>
        <taxon>Cimicomorpha</taxon>
        <taxon>Miridae</taxon>
        <taxon>Dicyphina</taxon>
        <taxon>Nesidiocoris</taxon>
    </lineage>
</organism>
<feature type="disulfide bond" evidence="2">
    <location>
        <begin position="89"/>
        <end position="98"/>
    </location>
</feature>
<dbReference type="SMART" id="SM00282">
    <property type="entry name" value="LamG"/>
    <property type="match status" value="1"/>
</dbReference>
<evidence type="ECO:0000313" key="6">
    <source>
        <dbReference type="Proteomes" id="UP001307889"/>
    </source>
</evidence>
<evidence type="ECO:0000313" key="5">
    <source>
        <dbReference type="EMBL" id="BES89589.1"/>
    </source>
</evidence>
<feature type="domain" description="Laminin G" evidence="3">
    <location>
        <begin position="141"/>
        <end position="332"/>
    </location>
</feature>
<gene>
    <name evidence="5" type="ORF">NTJ_02395</name>
</gene>
<evidence type="ECO:0000259" key="3">
    <source>
        <dbReference type="PROSITE" id="PS50025"/>
    </source>
</evidence>
<dbReference type="PANTHER" id="PTHR15036:SF85">
    <property type="entry name" value="SP2353, ISOFORM A"/>
    <property type="match status" value="1"/>
</dbReference>
<dbReference type="InterPro" id="IPR009030">
    <property type="entry name" value="Growth_fac_rcpt_cys_sf"/>
</dbReference>
<dbReference type="SMART" id="SM00181">
    <property type="entry name" value="EGF"/>
    <property type="match status" value="2"/>
</dbReference>
<dbReference type="CDD" id="cd00110">
    <property type="entry name" value="LamG"/>
    <property type="match status" value="1"/>
</dbReference>
<feature type="domain" description="EGF-like" evidence="4">
    <location>
        <begin position="100"/>
        <end position="136"/>
    </location>
</feature>
<feature type="domain" description="EGF-like" evidence="4">
    <location>
        <begin position="62"/>
        <end position="99"/>
    </location>
</feature>
<dbReference type="PROSITE" id="PS00022">
    <property type="entry name" value="EGF_1"/>
    <property type="match status" value="2"/>
</dbReference>
<feature type="disulfide bond" evidence="2">
    <location>
        <begin position="126"/>
        <end position="135"/>
    </location>
</feature>
<feature type="domain" description="Laminin G" evidence="3">
    <location>
        <begin position="1"/>
        <end position="71"/>
    </location>
</feature>
<dbReference type="PROSITE" id="PS50026">
    <property type="entry name" value="EGF_3"/>
    <property type="match status" value="2"/>
</dbReference>
<evidence type="ECO:0000259" key="4">
    <source>
        <dbReference type="PROSITE" id="PS50026"/>
    </source>
</evidence>
<protein>
    <submittedName>
        <fullName evidence="5">Laminin G domain</fullName>
    </submittedName>
</protein>
<evidence type="ECO:0000256" key="1">
    <source>
        <dbReference type="ARBA" id="ARBA00023157"/>
    </source>
</evidence>
<dbReference type="InterPro" id="IPR000742">
    <property type="entry name" value="EGF"/>
</dbReference>
<dbReference type="SUPFAM" id="SSF57184">
    <property type="entry name" value="Growth factor receptor domain"/>
    <property type="match status" value="1"/>
</dbReference>
<dbReference type="Proteomes" id="UP001307889">
    <property type="component" value="Chromosome 1"/>
</dbReference>
<dbReference type="PANTHER" id="PTHR15036">
    <property type="entry name" value="PIKACHURIN-LIKE PROTEIN"/>
    <property type="match status" value="1"/>
</dbReference>
<dbReference type="SUPFAM" id="SSF49899">
    <property type="entry name" value="Concanavalin A-like lectins/glucanases"/>
    <property type="match status" value="1"/>
</dbReference>
<keyword evidence="6" id="KW-1185">Reference proteome</keyword>
<proteinExistence type="predicted"/>
<dbReference type="Gene3D" id="2.10.25.10">
    <property type="entry name" value="Laminin"/>
    <property type="match status" value="2"/>
</dbReference>